<reference evidence="4" key="4">
    <citation type="journal article" date="2015" name="G3 (Bethesda)">
        <title>Genome sequences of three phytopathogenic species of the Magnaporthaceae family of fungi.</title>
        <authorList>
            <person name="Okagaki L.H."/>
            <person name="Nunes C.C."/>
            <person name="Sailsbery J."/>
            <person name="Clay B."/>
            <person name="Brown D."/>
            <person name="John T."/>
            <person name="Oh Y."/>
            <person name="Young N."/>
            <person name="Fitzgerald M."/>
            <person name="Haas B.J."/>
            <person name="Zeng Q."/>
            <person name="Young S."/>
            <person name="Adiconis X."/>
            <person name="Fan L."/>
            <person name="Levin J.Z."/>
            <person name="Mitchell T.K."/>
            <person name="Okubara P.A."/>
            <person name="Farman M.L."/>
            <person name="Kohn L.M."/>
            <person name="Birren B."/>
            <person name="Ma L.-J."/>
            <person name="Dean R.A."/>
        </authorList>
    </citation>
    <scope>NUCLEOTIDE SEQUENCE</scope>
    <source>
        <strain evidence="4">ATCC 64411 / 73-15</strain>
    </source>
</reference>
<dbReference type="Gene3D" id="3.30.1370.110">
    <property type="match status" value="1"/>
</dbReference>
<dbReference type="Proteomes" id="UP000011715">
    <property type="component" value="Unassembled WGS sequence"/>
</dbReference>
<protein>
    <submittedName>
        <fullName evidence="3">Smr domain-containing protein</fullName>
    </submittedName>
</protein>
<organism evidence="4 5">
    <name type="scientific">Magnaporthiopsis poae (strain ATCC 64411 / 73-15)</name>
    <name type="common">Kentucky bluegrass fungus</name>
    <name type="synonym">Magnaporthe poae</name>
    <dbReference type="NCBI Taxonomy" id="644358"/>
    <lineage>
        <taxon>Eukaryota</taxon>
        <taxon>Fungi</taxon>
        <taxon>Dikarya</taxon>
        <taxon>Ascomycota</taxon>
        <taxon>Pezizomycotina</taxon>
        <taxon>Sordariomycetes</taxon>
        <taxon>Sordariomycetidae</taxon>
        <taxon>Magnaporthales</taxon>
        <taxon>Magnaporthaceae</taxon>
        <taxon>Magnaporthiopsis</taxon>
    </lineage>
</organism>
<dbReference type="SMART" id="SM01162">
    <property type="entry name" value="DUF1771"/>
    <property type="match status" value="1"/>
</dbReference>
<reference evidence="4" key="5">
    <citation type="submission" date="2015-06" db="UniProtKB">
        <authorList>
            <consortium name="EnsemblFungi"/>
        </authorList>
    </citation>
    <scope>IDENTIFICATION</scope>
    <source>
        <strain evidence="4">ATCC 64411</strain>
    </source>
</reference>
<dbReference type="InterPro" id="IPR036063">
    <property type="entry name" value="Smr_dom_sf"/>
</dbReference>
<evidence type="ECO:0000313" key="4">
    <source>
        <dbReference type="EnsemblFungi" id="MAPG_00580T0"/>
    </source>
</evidence>
<dbReference type="EnsemblFungi" id="MAPG_00580T0">
    <property type="protein sequence ID" value="MAPG_00580T0"/>
    <property type="gene ID" value="MAPG_00580"/>
</dbReference>
<evidence type="ECO:0000313" key="5">
    <source>
        <dbReference type="Proteomes" id="UP000011715"/>
    </source>
</evidence>
<dbReference type="OrthoDB" id="3231855at2759"/>
<dbReference type="PANTHER" id="PTHR47417:SF1">
    <property type="entry name" value="SMR DOMAIN-CONTAINING PROTEIN YPL199C"/>
    <property type="match status" value="1"/>
</dbReference>
<dbReference type="PANTHER" id="PTHR47417">
    <property type="entry name" value="SMR DOMAIN-CONTAINING PROTEIN YPL199C"/>
    <property type="match status" value="1"/>
</dbReference>
<dbReference type="eggNOG" id="KOG2401">
    <property type="taxonomic scope" value="Eukaryota"/>
</dbReference>
<evidence type="ECO:0000313" key="3">
    <source>
        <dbReference type="EMBL" id="KLU81492.1"/>
    </source>
</evidence>
<evidence type="ECO:0000256" key="1">
    <source>
        <dbReference type="SAM" id="MobiDB-lite"/>
    </source>
</evidence>
<dbReference type="InterPro" id="IPR053020">
    <property type="entry name" value="Smr_domain_protein"/>
</dbReference>
<feature type="region of interest" description="Disordered" evidence="1">
    <location>
        <begin position="35"/>
        <end position="69"/>
    </location>
</feature>
<dbReference type="STRING" id="644358.A0A0C4DLD9"/>
<feature type="compositionally biased region" description="Low complexity" evidence="1">
    <location>
        <begin position="193"/>
        <end position="207"/>
    </location>
</feature>
<reference evidence="3" key="3">
    <citation type="submission" date="2011-03" db="EMBL/GenBank/DDBJ databases">
        <title>Annotation of Magnaporthe poae ATCC 64411.</title>
        <authorList>
            <person name="Ma L.-J."/>
            <person name="Dead R."/>
            <person name="Young S.K."/>
            <person name="Zeng Q."/>
            <person name="Gargeya S."/>
            <person name="Fitzgerald M."/>
            <person name="Haas B."/>
            <person name="Abouelleil A."/>
            <person name="Alvarado L."/>
            <person name="Arachchi H.M."/>
            <person name="Berlin A."/>
            <person name="Brown A."/>
            <person name="Chapman S.B."/>
            <person name="Chen Z."/>
            <person name="Dunbar C."/>
            <person name="Freedman E."/>
            <person name="Gearin G."/>
            <person name="Gellesch M."/>
            <person name="Goldberg J."/>
            <person name="Griggs A."/>
            <person name="Gujja S."/>
            <person name="Heiman D."/>
            <person name="Howarth C."/>
            <person name="Larson L."/>
            <person name="Lui A."/>
            <person name="MacDonald P.J.P."/>
            <person name="Mehta T."/>
            <person name="Montmayeur A."/>
            <person name="Murphy C."/>
            <person name="Neiman D."/>
            <person name="Pearson M."/>
            <person name="Priest M."/>
            <person name="Roberts A."/>
            <person name="Saif S."/>
            <person name="Shea T."/>
            <person name="Shenoy N."/>
            <person name="Sisk P."/>
            <person name="Stolte C."/>
            <person name="Sykes S."/>
            <person name="Yandava C."/>
            <person name="Wortman J."/>
            <person name="Nusbaum C."/>
            <person name="Birren B."/>
        </authorList>
    </citation>
    <scope>NUCLEOTIDE SEQUENCE</scope>
    <source>
        <strain evidence="3">ATCC 64411</strain>
    </source>
</reference>
<dbReference type="SUPFAM" id="SSF160443">
    <property type="entry name" value="SMR domain-like"/>
    <property type="match status" value="1"/>
</dbReference>
<feature type="domain" description="Smr" evidence="2">
    <location>
        <begin position="98"/>
        <end position="173"/>
    </location>
</feature>
<dbReference type="AlphaFoldDB" id="A0A0C4DLD9"/>
<sequence>MSIPLTGLGGPSFNHSVGDDVEAEYDRLRDLARQEAAKRGSCFERSREAYNRGDGAEAKRLSDEGKKHGAAMEKYNRQASDYIFRENNAPERVPDDTIDLHGQFVEEGERILEARIRDARARGQTHLHVIVGKGNHSAGRVQKIKPSVEKLCRELRLDYATEENEGRIYIDLTGAKVGTPPPPSGGHHRPNHSQHQQHQSHHQSQQQQHHHQQQQQQDDDLVGILLKKLPCCIVM</sequence>
<dbReference type="Pfam" id="PF01713">
    <property type="entry name" value="Smr"/>
    <property type="match status" value="1"/>
</dbReference>
<proteinExistence type="predicted"/>
<dbReference type="EMBL" id="GL876966">
    <property type="protein sequence ID" value="KLU81492.1"/>
    <property type="molecule type" value="Genomic_DNA"/>
</dbReference>
<keyword evidence="5" id="KW-1185">Reference proteome</keyword>
<reference evidence="5" key="1">
    <citation type="submission" date="2010-05" db="EMBL/GenBank/DDBJ databases">
        <title>The genome sequence of Magnaporthe poae strain ATCC 64411.</title>
        <authorList>
            <person name="Ma L.-J."/>
            <person name="Dead R."/>
            <person name="Young S."/>
            <person name="Zeng Q."/>
            <person name="Koehrsen M."/>
            <person name="Alvarado L."/>
            <person name="Berlin A."/>
            <person name="Chapman S.B."/>
            <person name="Chen Z."/>
            <person name="Freedman E."/>
            <person name="Gellesch M."/>
            <person name="Goldberg J."/>
            <person name="Griggs A."/>
            <person name="Gujja S."/>
            <person name="Heilman E.R."/>
            <person name="Heiman D."/>
            <person name="Hepburn T."/>
            <person name="Howarth C."/>
            <person name="Jen D."/>
            <person name="Larson L."/>
            <person name="Mehta T."/>
            <person name="Neiman D."/>
            <person name="Pearson M."/>
            <person name="Roberts A."/>
            <person name="Saif S."/>
            <person name="Shea T."/>
            <person name="Shenoy N."/>
            <person name="Sisk P."/>
            <person name="Stolte C."/>
            <person name="Sykes S."/>
            <person name="Walk T."/>
            <person name="White J."/>
            <person name="Yandava C."/>
            <person name="Haas B."/>
            <person name="Nusbaum C."/>
            <person name="Birren B."/>
        </authorList>
    </citation>
    <scope>NUCLEOTIDE SEQUENCE [LARGE SCALE GENOMIC DNA]</scope>
    <source>
        <strain evidence="5">ATCC 64411 / 73-15</strain>
    </source>
</reference>
<dbReference type="OMA" id="DYIFREN"/>
<evidence type="ECO:0000259" key="2">
    <source>
        <dbReference type="PROSITE" id="PS50828"/>
    </source>
</evidence>
<dbReference type="EMBL" id="ADBL01000139">
    <property type="status" value="NOT_ANNOTATED_CDS"/>
    <property type="molecule type" value="Genomic_DNA"/>
</dbReference>
<gene>
    <name evidence="3" type="ORF">MAPG_00580</name>
</gene>
<reference evidence="3" key="2">
    <citation type="submission" date="2010-05" db="EMBL/GenBank/DDBJ databases">
        <title>The Genome Sequence of Magnaporthe poae strain ATCC 64411.</title>
        <authorList>
            <consortium name="The Broad Institute Genome Sequencing Platform"/>
            <consortium name="Broad Institute Genome Sequencing Center for Infectious Disease"/>
            <person name="Ma L.-J."/>
            <person name="Dead R."/>
            <person name="Young S."/>
            <person name="Zeng Q."/>
            <person name="Koehrsen M."/>
            <person name="Alvarado L."/>
            <person name="Berlin A."/>
            <person name="Chapman S.B."/>
            <person name="Chen Z."/>
            <person name="Freedman E."/>
            <person name="Gellesch M."/>
            <person name="Goldberg J."/>
            <person name="Griggs A."/>
            <person name="Gujja S."/>
            <person name="Heilman E.R."/>
            <person name="Heiman D."/>
            <person name="Hepburn T."/>
            <person name="Howarth C."/>
            <person name="Jen D."/>
            <person name="Larson L."/>
            <person name="Mehta T."/>
            <person name="Neiman D."/>
            <person name="Pearson M."/>
            <person name="Roberts A."/>
            <person name="Saif S."/>
            <person name="Shea T."/>
            <person name="Shenoy N."/>
            <person name="Sisk P."/>
            <person name="Stolte C."/>
            <person name="Sykes S."/>
            <person name="Walk T."/>
            <person name="White J."/>
            <person name="Yandava C."/>
            <person name="Haas B."/>
            <person name="Nusbaum C."/>
            <person name="Birren B."/>
        </authorList>
    </citation>
    <scope>NUCLEOTIDE SEQUENCE</scope>
    <source>
        <strain evidence="3">ATCC 64411</strain>
    </source>
</reference>
<feature type="region of interest" description="Disordered" evidence="1">
    <location>
        <begin position="173"/>
        <end position="218"/>
    </location>
</feature>
<name>A0A0C4DLD9_MAGP6</name>
<dbReference type="InterPro" id="IPR013899">
    <property type="entry name" value="DUF1771"/>
</dbReference>
<dbReference type="SMART" id="SM00463">
    <property type="entry name" value="SMR"/>
    <property type="match status" value="1"/>
</dbReference>
<dbReference type="InterPro" id="IPR002625">
    <property type="entry name" value="Smr_dom"/>
</dbReference>
<dbReference type="VEuPathDB" id="FungiDB:MAPG_00580"/>
<dbReference type="Pfam" id="PF08590">
    <property type="entry name" value="DUF1771"/>
    <property type="match status" value="1"/>
</dbReference>
<dbReference type="PROSITE" id="PS50828">
    <property type="entry name" value="SMR"/>
    <property type="match status" value="1"/>
</dbReference>
<accession>A0A0C4DLD9</accession>